<dbReference type="AlphaFoldDB" id="V5WIJ6"/>
<dbReference type="KEGG" id="slr:L21SP2_2242"/>
<dbReference type="GO" id="GO:0046872">
    <property type="term" value="F:metal ion binding"/>
    <property type="evidence" value="ECO:0007669"/>
    <property type="project" value="UniProtKB-KW"/>
</dbReference>
<keyword evidence="5" id="KW-0464">Manganese</keyword>
<evidence type="ECO:0000256" key="1">
    <source>
        <dbReference type="ARBA" id="ARBA00022475"/>
    </source>
</evidence>
<reference evidence="7 8" key="1">
    <citation type="journal article" date="2015" name="Stand. Genomic Sci.">
        <title>Complete genome sequence and description of Salinispira pacifica gen. nov., sp. nov., a novel spirochaete isolated form a hypersaline microbial mat.</title>
        <authorList>
            <person name="Ben Hania W."/>
            <person name="Joseph M."/>
            <person name="Schumann P."/>
            <person name="Bunk B."/>
            <person name="Fiebig A."/>
            <person name="Sproer C."/>
            <person name="Klenk H.P."/>
            <person name="Fardeau M.L."/>
            <person name="Spring S."/>
        </authorList>
    </citation>
    <scope>NUCLEOTIDE SEQUENCE [LARGE SCALE GENOMIC DNA]</scope>
    <source>
        <strain evidence="7 8">L21-RPul-D2</strain>
    </source>
</reference>
<dbReference type="GO" id="GO:0009245">
    <property type="term" value="P:lipid A biosynthetic process"/>
    <property type="evidence" value="ECO:0007669"/>
    <property type="project" value="TreeGrafter"/>
</dbReference>
<keyword evidence="4" id="KW-0472">Membrane</keyword>
<dbReference type="InterPro" id="IPR029052">
    <property type="entry name" value="Metallo-depent_PP-like"/>
</dbReference>
<feature type="domain" description="Calcineurin-like phosphoesterase" evidence="6">
    <location>
        <begin position="30"/>
        <end position="210"/>
    </location>
</feature>
<evidence type="ECO:0000256" key="3">
    <source>
        <dbReference type="ARBA" id="ARBA00022723"/>
    </source>
</evidence>
<evidence type="ECO:0000256" key="4">
    <source>
        <dbReference type="ARBA" id="ARBA00023136"/>
    </source>
</evidence>
<dbReference type="EMBL" id="CP006939">
    <property type="protein sequence ID" value="AHC15603.1"/>
    <property type="molecule type" value="Genomic_DNA"/>
</dbReference>
<dbReference type="InterPro" id="IPR004843">
    <property type="entry name" value="Calcineurin-like_PHP"/>
</dbReference>
<protein>
    <recommendedName>
        <fullName evidence="6">Calcineurin-like phosphoesterase domain-containing protein</fullName>
    </recommendedName>
</protein>
<evidence type="ECO:0000256" key="2">
    <source>
        <dbReference type="ARBA" id="ARBA00022519"/>
    </source>
</evidence>
<accession>V5WIJ6</accession>
<dbReference type="Pfam" id="PF00149">
    <property type="entry name" value="Metallophos"/>
    <property type="match status" value="1"/>
</dbReference>
<keyword evidence="2" id="KW-0997">Cell inner membrane</keyword>
<dbReference type="GO" id="GO:0008758">
    <property type="term" value="F:UDP-2,3-diacylglucosamine hydrolase activity"/>
    <property type="evidence" value="ECO:0007669"/>
    <property type="project" value="TreeGrafter"/>
</dbReference>
<gene>
    <name evidence="7" type="ORF">L21SP2_2242</name>
</gene>
<dbReference type="GO" id="GO:0016020">
    <property type="term" value="C:membrane"/>
    <property type="evidence" value="ECO:0007669"/>
    <property type="project" value="GOC"/>
</dbReference>
<evidence type="ECO:0000259" key="6">
    <source>
        <dbReference type="Pfam" id="PF00149"/>
    </source>
</evidence>
<dbReference type="InterPro" id="IPR043461">
    <property type="entry name" value="LpxH-like"/>
</dbReference>
<proteinExistence type="predicted"/>
<evidence type="ECO:0000313" key="7">
    <source>
        <dbReference type="EMBL" id="AHC15603.1"/>
    </source>
</evidence>
<dbReference type="PATRIC" id="fig|1307761.3.peg.2235"/>
<organism evidence="7 8">
    <name type="scientific">Salinispira pacifica</name>
    <dbReference type="NCBI Taxonomy" id="1307761"/>
    <lineage>
        <taxon>Bacteria</taxon>
        <taxon>Pseudomonadati</taxon>
        <taxon>Spirochaetota</taxon>
        <taxon>Spirochaetia</taxon>
        <taxon>Spirochaetales</taxon>
        <taxon>Spirochaetaceae</taxon>
        <taxon>Salinispira</taxon>
    </lineage>
</organism>
<keyword evidence="8" id="KW-1185">Reference proteome</keyword>
<dbReference type="PANTHER" id="PTHR34990">
    <property type="entry name" value="UDP-2,3-DIACYLGLUCOSAMINE HYDROLASE-RELATED"/>
    <property type="match status" value="1"/>
</dbReference>
<name>V5WIJ6_9SPIO</name>
<dbReference type="Proteomes" id="UP000018680">
    <property type="component" value="Chromosome"/>
</dbReference>
<dbReference type="Gene3D" id="3.60.21.10">
    <property type="match status" value="1"/>
</dbReference>
<dbReference type="OrthoDB" id="368442at2"/>
<dbReference type="PANTHER" id="PTHR34990:SF2">
    <property type="entry name" value="BLL8164 PROTEIN"/>
    <property type="match status" value="1"/>
</dbReference>
<dbReference type="STRING" id="1307761.L21SP2_2242"/>
<dbReference type="eggNOG" id="COG1409">
    <property type="taxonomic scope" value="Bacteria"/>
</dbReference>
<keyword evidence="1" id="KW-1003">Cell membrane</keyword>
<keyword evidence="3" id="KW-0479">Metal-binding</keyword>
<evidence type="ECO:0000313" key="8">
    <source>
        <dbReference type="Proteomes" id="UP000018680"/>
    </source>
</evidence>
<dbReference type="HOGENOM" id="CLU_065964_0_0_12"/>
<sequence>MGMKRHHESFDYLERVYHETPVWPLDPERKYLIFSDLHMGNGKRNDDFAPNSRMFLKVLRSYLEKNYTLILNGDIEELLRFPLQEIFENWDEFFQLLDAFRDGPGLYKIIGNHDLELVDAKNYPYRLYEALRFEYKGNELFIFHGHQTMRRYREYNPLIHYALKYLANPLNIKNYAVSHSSRKRFTTEKRVYQFSSEMKLLSIIGHTHRPLFESMSKSDSIRFEIERLCRKYPKTSDEKRIKVEQKISDLRIQLKAVLEQDDGFEERNSLYNANLVVPCMFNSGTVVGKRGMTCLEIKGGKILLRHWFDAGRTKRYLESQTRKPKELDDTGIYKVKMKEDSLDYIFTRISLLGGPDLSGQAE</sequence>
<dbReference type="SUPFAM" id="SSF56300">
    <property type="entry name" value="Metallo-dependent phosphatases"/>
    <property type="match status" value="1"/>
</dbReference>
<evidence type="ECO:0000256" key="5">
    <source>
        <dbReference type="ARBA" id="ARBA00023211"/>
    </source>
</evidence>